<reference evidence="1 2" key="1">
    <citation type="submission" date="2016-01" db="EMBL/GenBank/DDBJ databases">
        <title>Genome sequencing of Roseivirga spongicola UST030701-084.</title>
        <authorList>
            <person name="Selvaratnam C."/>
            <person name="Thevarajoo S."/>
            <person name="Goh K.M."/>
            <person name="Ee R."/>
            <person name="Chan K.-G."/>
            <person name="Chong C.S."/>
        </authorList>
    </citation>
    <scope>NUCLEOTIDE SEQUENCE [LARGE SCALE GENOMIC DNA]</scope>
    <source>
        <strain evidence="1 2">UST030701-084</strain>
    </source>
</reference>
<dbReference type="RefSeq" id="WP_068215793.1">
    <property type="nucleotide sequence ID" value="NZ_CP139724.1"/>
</dbReference>
<proteinExistence type="predicted"/>
<evidence type="ECO:0008006" key="3">
    <source>
        <dbReference type="Google" id="ProtNLM"/>
    </source>
</evidence>
<protein>
    <recommendedName>
        <fullName evidence="3">Response regulatory domain-containing protein</fullName>
    </recommendedName>
</protein>
<evidence type="ECO:0000313" key="1">
    <source>
        <dbReference type="EMBL" id="KYG77450.1"/>
    </source>
</evidence>
<comment type="caution">
    <text evidence="1">The sequence shown here is derived from an EMBL/GenBank/DDBJ whole genome shotgun (WGS) entry which is preliminary data.</text>
</comment>
<dbReference type="Proteomes" id="UP000075606">
    <property type="component" value="Unassembled WGS sequence"/>
</dbReference>
<gene>
    <name evidence="1" type="ORF">AWW68_01380</name>
</gene>
<dbReference type="EMBL" id="LRPC01000001">
    <property type="protein sequence ID" value="KYG77450.1"/>
    <property type="molecule type" value="Genomic_DNA"/>
</dbReference>
<sequence length="117" mass="13212">MLIGKQTPLNDTLLEALKIFMPNARLVSPRSFLAPDFMTGHSSAVVFVNLTDLTNEESDILTKLRTQFPGVKIVGMHTFMVPQMKDQILNRGFDAYLSFFDFSDDIEEVLESFGVYS</sequence>
<accession>A0A150XFF7</accession>
<name>A0A150XFF7_9BACT</name>
<dbReference type="AlphaFoldDB" id="A0A150XFF7"/>
<dbReference type="STRING" id="333140.AWW68_01380"/>
<keyword evidence="2" id="KW-1185">Reference proteome</keyword>
<evidence type="ECO:0000313" key="2">
    <source>
        <dbReference type="Proteomes" id="UP000075606"/>
    </source>
</evidence>
<organism evidence="1 2">
    <name type="scientific">Roseivirga spongicola</name>
    <dbReference type="NCBI Taxonomy" id="333140"/>
    <lineage>
        <taxon>Bacteria</taxon>
        <taxon>Pseudomonadati</taxon>
        <taxon>Bacteroidota</taxon>
        <taxon>Cytophagia</taxon>
        <taxon>Cytophagales</taxon>
        <taxon>Roseivirgaceae</taxon>
        <taxon>Roseivirga</taxon>
    </lineage>
</organism>
<dbReference type="OrthoDB" id="980203at2"/>